<sequence length="200" mass="20942">MPEPRCASCHSDFVETIENTEDDPRAFQRDGPPFHDHEHGGFAGNEGPMGPDQALEMFQLIVEGLGGAQRRTIRIDRRSAPGVPDSTGDFRSASAPNSFGGAAPGGQGFVFTSTGGGGLDGLPEMHTIYHPYPAGGAPNGTPGPAGRPGFLHQLLLGMFGAPLDIHGGQFGDYALNNEAVPAPDDLIARLPRTKLVANSM</sequence>
<gene>
    <name evidence="1" type="ORF">BS47DRAFT_1350807</name>
</gene>
<proteinExistence type="predicted"/>
<dbReference type="OrthoDB" id="8062037at2759"/>
<organism evidence="1 2">
    <name type="scientific">Hydnum rufescens UP504</name>
    <dbReference type="NCBI Taxonomy" id="1448309"/>
    <lineage>
        <taxon>Eukaryota</taxon>
        <taxon>Fungi</taxon>
        <taxon>Dikarya</taxon>
        <taxon>Basidiomycota</taxon>
        <taxon>Agaricomycotina</taxon>
        <taxon>Agaricomycetes</taxon>
        <taxon>Cantharellales</taxon>
        <taxon>Hydnaceae</taxon>
        <taxon>Hydnum</taxon>
    </lineage>
</organism>
<reference evidence="1" key="1">
    <citation type="journal article" date="2020" name="Nat. Commun.">
        <title>Large-scale genome sequencing of mycorrhizal fungi provides insights into the early evolution of symbiotic traits.</title>
        <authorList>
            <person name="Miyauchi S."/>
            <person name="Kiss E."/>
            <person name="Kuo A."/>
            <person name="Drula E."/>
            <person name="Kohler A."/>
            <person name="Sanchez-Garcia M."/>
            <person name="Morin E."/>
            <person name="Andreopoulos B."/>
            <person name="Barry K.W."/>
            <person name="Bonito G."/>
            <person name="Buee M."/>
            <person name="Carver A."/>
            <person name="Chen C."/>
            <person name="Cichocki N."/>
            <person name="Clum A."/>
            <person name="Culley D."/>
            <person name="Crous P.W."/>
            <person name="Fauchery L."/>
            <person name="Girlanda M."/>
            <person name="Hayes R.D."/>
            <person name="Keri Z."/>
            <person name="LaButti K."/>
            <person name="Lipzen A."/>
            <person name="Lombard V."/>
            <person name="Magnuson J."/>
            <person name="Maillard F."/>
            <person name="Murat C."/>
            <person name="Nolan M."/>
            <person name="Ohm R.A."/>
            <person name="Pangilinan J."/>
            <person name="Pereira M.F."/>
            <person name="Perotto S."/>
            <person name="Peter M."/>
            <person name="Pfister S."/>
            <person name="Riley R."/>
            <person name="Sitrit Y."/>
            <person name="Stielow J.B."/>
            <person name="Szollosi G."/>
            <person name="Zifcakova L."/>
            <person name="Stursova M."/>
            <person name="Spatafora J.W."/>
            <person name="Tedersoo L."/>
            <person name="Vaario L.M."/>
            <person name="Yamada A."/>
            <person name="Yan M."/>
            <person name="Wang P."/>
            <person name="Xu J."/>
            <person name="Bruns T."/>
            <person name="Baldrian P."/>
            <person name="Vilgalys R."/>
            <person name="Dunand C."/>
            <person name="Henrissat B."/>
            <person name="Grigoriev I.V."/>
            <person name="Hibbett D."/>
            <person name="Nagy L.G."/>
            <person name="Martin F.M."/>
        </authorList>
    </citation>
    <scope>NUCLEOTIDE SEQUENCE</scope>
    <source>
        <strain evidence="1">UP504</strain>
    </source>
</reference>
<dbReference type="EMBL" id="MU129067">
    <property type="protein sequence ID" value="KAF9507995.1"/>
    <property type="molecule type" value="Genomic_DNA"/>
</dbReference>
<comment type="caution">
    <text evidence="1">The sequence shown here is derived from an EMBL/GenBank/DDBJ whole genome shotgun (WGS) entry which is preliminary data.</text>
</comment>
<protein>
    <submittedName>
        <fullName evidence="1">Uncharacterized protein</fullName>
    </submittedName>
</protein>
<evidence type="ECO:0000313" key="1">
    <source>
        <dbReference type="EMBL" id="KAF9507995.1"/>
    </source>
</evidence>
<accession>A0A9P6ALD1</accession>
<evidence type="ECO:0000313" key="2">
    <source>
        <dbReference type="Proteomes" id="UP000886523"/>
    </source>
</evidence>
<keyword evidence="2" id="KW-1185">Reference proteome</keyword>
<dbReference type="Proteomes" id="UP000886523">
    <property type="component" value="Unassembled WGS sequence"/>
</dbReference>
<dbReference type="AlphaFoldDB" id="A0A9P6ALD1"/>
<name>A0A9P6ALD1_9AGAM</name>